<gene>
    <name evidence="9" type="ORF">Z968_03455</name>
</gene>
<dbReference type="Proteomes" id="UP000030012">
    <property type="component" value="Unassembled WGS sequence"/>
</dbReference>
<dbReference type="Pfam" id="PF08439">
    <property type="entry name" value="Peptidase_M3_N"/>
    <property type="match status" value="1"/>
</dbReference>
<dbReference type="Gene3D" id="1.20.140.70">
    <property type="entry name" value="Oligopeptidase f, N-terminal domain"/>
    <property type="match status" value="1"/>
</dbReference>
<reference evidence="9 10" key="1">
    <citation type="submission" date="2014-01" db="EMBL/GenBank/DDBJ databases">
        <title>Plasmidome dynamics in the species complex Clostridium novyi sensu lato converts strains of independent lineages into distinctly different pathogens.</title>
        <authorList>
            <person name="Skarin H."/>
            <person name="Segerman B."/>
        </authorList>
    </citation>
    <scope>NUCLEOTIDE SEQUENCE [LARGE SCALE GENOMIC DNA]</scope>
    <source>
        <strain evidence="9 10">4552</strain>
    </source>
</reference>
<organism evidence="9 10">
    <name type="scientific">Clostridium novyi A str. 4552</name>
    <dbReference type="NCBI Taxonomy" id="1444289"/>
    <lineage>
        <taxon>Bacteria</taxon>
        <taxon>Bacillati</taxon>
        <taxon>Bacillota</taxon>
        <taxon>Clostridia</taxon>
        <taxon>Eubacteriales</taxon>
        <taxon>Clostridiaceae</taxon>
        <taxon>Clostridium</taxon>
    </lineage>
</organism>
<evidence type="ECO:0000259" key="8">
    <source>
        <dbReference type="Pfam" id="PF08439"/>
    </source>
</evidence>
<dbReference type="InterPro" id="IPR045090">
    <property type="entry name" value="Pept_M3A_M3B"/>
</dbReference>
<sequence length="596" mass="69309">MSESTKIKIRDEIMPQDKWDIEKIYSNTEKWEQDFNKLTQMARGLKEFQGKLSDPKKLLEFLKLDEEVSRLGEKLLVYAFLKADEDTANNTNQALKNKIEGYFSELTAMGAYFIPEILSYPEDVIKSAINEIPELKMYELMIERILKKKSHTLSKEMEEMLASVSDALNAPSNIFSILTNADMTFPKIKDENHNEVELTEGNYSVFIKSKDRRVRKEAFEALFNTYYHFKNTIATSLTASIKNFSFLAKKRKYSSSIESSLEPNDIPVEVYDNVIETINNNLDSLHRYVKVKKKLLGLDEIHMYDLYVPIIDTPKEHIEFSKAASMVNEALSPLGEEYLNIFNEGINNRWIDIYENKGKRKGAYSWGTYDTMPYVLLNYNYELNDVSTLAHEMGHSIHSYYSRKEQPYIYANYTLFCAEVASTVNENLLINDLIKKEKNKSKKLYLINTQLEQIRTTVFRQVMFAEFEKIIHEKIDKGVPLTSEDLCKIYHDLNVKYFGNEMVIDKEIDMEWARIPHFYSDFYVYQYATGYSAANSFVKQILENGEEAVKKYKGFLKAGGSDYPINILKRAGVDMTTSEPIQDTINRFNELLDMLE</sequence>
<name>A0A0A0I7N1_CLONO</name>
<evidence type="ECO:0000256" key="1">
    <source>
        <dbReference type="ARBA" id="ARBA00022670"/>
    </source>
</evidence>
<dbReference type="OrthoDB" id="9766487at2"/>
<evidence type="ECO:0000313" key="9">
    <source>
        <dbReference type="EMBL" id="KGM97459.1"/>
    </source>
</evidence>
<dbReference type="GO" id="GO:0004222">
    <property type="term" value="F:metalloendopeptidase activity"/>
    <property type="evidence" value="ECO:0007669"/>
    <property type="project" value="UniProtKB-UniRule"/>
</dbReference>
<keyword evidence="1 6" id="KW-0645">Protease</keyword>
<keyword evidence="3 6" id="KW-0378">Hydrolase</keyword>
<dbReference type="SUPFAM" id="SSF55486">
    <property type="entry name" value="Metalloproteases ('zincins'), catalytic domain"/>
    <property type="match status" value="1"/>
</dbReference>
<protein>
    <recommendedName>
        <fullName evidence="6">Oligopeptidase F</fullName>
        <ecNumber evidence="6">3.4.24.-</ecNumber>
    </recommendedName>
</protein>
<dbReference type="Gene3D" id="1.10.1370.20">
    <property type="entry name" value="Oligoendopeptidase f, C-terminal domain"/>
    <property type="match status" value="1"/>
</dbReference>
<comment type="similarity">
    <text evidence="6">Belongs to the peptidase M3B family.</text>
</comment>
<accession>A0A0A0I7N1</accession>
<dbReference type="InterPro" id="IPR004438">
    <property type="entry name" value="Peptidase_M3B"/>
</dbReference>
<dbReference type="PANTHER" id="PTHR11804:SF84">
    <property type="entry name" value="SACCHAROLYSIN"/>
    <property type="match status" value="1"/>
</dbReference>
<dbReference type="EMBL" id="JENJ01000010">
    <property type="protein sequence ID" value="KGM97459.1"/>
    <property type="molecule type" value="Genomic_DNA"/>
</dbReference>
<evidence type="ECO:0000256" key="2">
    <source>
        <dbReference type="ARBA" id="ARBA00022723"/>
    </source>
</evidence>
<feature type="domain" description="Peptidase M3A/M3B catalytic" evidence="7">
    <location>
        <begin position="206"/>
        <end position="585"/>
    </location>
</feature>
<keyword evidence="2 6" id="KW-0479">Metal-binding</keyword>
<comment type="caution">
    <text evidence="9">The sequence shown here is derived from an EMBL/GenBank/DDBJ whole genome shotgun (WGS) entry which is preliminary data.</text>
</comment>
<keyword evidence="5 6" id="KW-0482">Metalloprotease</keyword>
<dbReference type="GO" id="GO:0006518">
    <property type="term" value="P:peptide metabolic process"/>
    <property type="evidence" value="ECO:0007669"/>
    <property type="project" value="TreeGrafter"/>
</dbReference>
<evidence type="ECO:0000256" key="4">
    <source>
        <dbReference type="ARBA" id="ARBA00022833"/>
    </source>
</evidence>
<dbReference type="CDD" id="cd09608">
    <property type="entry name" value="M3B_PepF"/>
    <property type="match status" value="1"/>
</dbReference>
<dbReference type="InterPro" id="IPR013647">
    <property type="entry name" value="OligopepF_N_dom"/>
</dbReference>
<proteinExistence type="inferred from homology"/>
<evidence type="ECO:0000256" key="6">
    <source>
        <dbReference type="RuleBase" id="RU368091"/>
    </source>
</evidence>
<dbReference type="EC" id="3.4.24.-" evidence="6"/>
<dbReference type="GO" id="GO:0006508">
    <property type="term" value="P:proteolysis"/>
    <property type="evidence" value="ECO:0007669"/>
    <property type="project" value="UniProtKB-KW"/>
</dbReference>
<keyword evidence="4 6" id="KW-0862">Zinc</keyword>
<evidence type="ECO:0000259" key="7">
    <source>
        <dbReference type="Pfam" id="PF01432"/>
    </source>
</evidence>
<dbReference type="InterPro" id="IPR001567">
    <property type="entry name" value="Pept_M3A_M3B_dom"/>
</dbReference>
<feature type="domain" description="Oligopeptidase F N-terminal" evidence="8">
    <location>
        <begin position="116"/>
        <end position="185"/>
    </location>
</feature>
<dbReference type="RefSeq" id="WP_039253326.1">
    <property type="nucleotide sequence ID" value="NZ_JENJ01000010.1"/>
</dbReference>
<dbReference type="AlphaFoldDB" id="A0A0A0I7N1"/>
<evidence type="ECO:0000256" key="3">
    <source>
        <dbReference type="ARBA" id="ARBA00022801"/>
    </source>
</evidence>
<dbReference type="PANTHER" id="PTHR11804">
    <property type="entry name" value="PROTEASE M3 THIMET OLIGOPEPTIDASE-RELATED"/>
    <property type="match status" value="1"/>
</dbReference>
<evidence type="ECO:0000313" key="10">
    <source>
        <dbReference type="Proteomes" id="UP000030012"/>
    </source>
</evidence>
<comment type="cofactor">
    <cofactor evidence="6">
        <name>Zn(2+)</name>
        <dbReference type="ChEBI" id="CHEBI:29105"/>
    </cofactor>
    <text evidence="6">Binds 1 zinc ion.</text>
</comment>
<comment type="function">
    <text evidence="6">Has oligopeptidase activity and degrades a variety of small bioactive peptides.</text>
</comment>
<dbReference type="Pfam" id="PF01432">
    <property type="entry name" value="Peptidase_M3"/>
    <property type="match status" value="1"/>
</dbReference>
<dbReference type="NCBIfam" id="TIGR00181">
    <property type="entry name" value="pepF"/>
    <property type="match status" value="1"/>
</dbReference>
<dbReference type="GO" id="GO:0046872">
    <property type="term" value="F:metal ion binding"/>
    <property type="evidence" value="ECO:0007669"/>
    <property type="project" value="UniProtKB-UniRule"/>
</dbReference>
<evidence type="ECO:0000256" key="5">
    <source>
        <dbReference type="ARBA" id="ARBA00023049"/>
    </source>
</evidence>
<dbReference type="InterPro" id="IPR042088">
    <property type="entry name" value="OligoPept_F_C"/>
</dbReference>
<dbReference type="Gene3D" id="1.10.287.830">
    <property type="entry name" value="putative peptidase helix hairpin domain like"/>
    <property type="match status" value="1"/>
</dbReference>